<evidence type="ECO:0000256" key="1">
    <source>
        <dbReference type="SAM" id="MobiDB-lite"/>
    </source>
</evidence>
<name>A0A495JGI4_9ACTN</name>
<evidence type="ECO:0000313" key="3">
    <source>
        <dbReference type="Proteomes" id="UP000277671"/>
    </source>
</evidence>
<evidence type="ECO:0000313" key="2">
    <source>
        <dbReference type="EMBL" id="RKR88017.1"/>
    </source>
</evidence>
<dbReference type="AlphaFoldDB" id="A0A495JGI4"/>
<feature type="region of interest" description="Disordered" evidence="1">
    <location>
        <begin position="1"/>
        <end position="74"/>
    </location>
</feature>
<gene>
    <name evidence="2" type="ORF">BDK92_2321</name>
</gene>
<dbReference type="RefSeq" id="WP_121156696.1">
    <property type="nucleotide sequence ID" value="NZ_RBKT01000001.1"/>
</dbReference>
<feature type="compositionally biased region" description="Polar residues" evidence="1">
    <location>
        <begin position="135"/>
        <end position="144"/>
    </location>
</feature>
<organism evidence="2 3">
    <name type="scientific">Micromonospora pisi</name>
    <dbReference type="NCBI Taxonomy" id="589240"/>
    <lineage>
        <taxon>Bacteria</taxon>
        <taxon>Bacillati</taxon>
        <taxon>Actinomycetota</taxon>
        <taxon>Actinomycetes</taxon>
        <taxon>Micromonosporales</taxon>
        <taxon>Micromonosporaceae</taxon>
        <taxon>Micromonospora</taxon>
    </lineage>
</organism>
<proteinExistence type="predicted"/>
<accession>A0A495JGI4</accession>
<feature type="compositionally biased region" description="Basic and acidic residues" evidence="1">
    <location>
        <begin position="10"/>
        <end position="74"/>
    </location>
</feature>
<protein>
    <submittedName>
        <fullName evidence="2">Uncharacterized protein</fullName>
    </submittedName>
</protein>
<dbReference type="Proteomes" id="UP000277671">
    <property type="component" value="Unassembled WGS sequence"/>
</dbReference>
<dbReference type="OrthoDB" id="123178at2"/>
<feature type="compositionally biased region" description="Basic and acidic residues" evidence="1">
    <location>
        <begin position="104"/>
        <end position="115"/>
    </location>
</feature>
<reference evidence="2 3" key="1">
    <citation type="submission" date="2018-10" db="EMBL/GenBank/DDBJ databases">
        <title>Sequencing the genomes of 1000 actinobacteria strains.</title>
        <authorList>
            <person name="Klenk H.-P."/>
        </authorList>
    </citation>
    <scope>NUCLEOTIDE SEQUENCE [LARGE SCALE GENOMIC DNA]</scope>
    <source>
        <strain evidence="2 3">DSM 45175</strain>
    </source>
</reference>
<keyword evidence="3" id="KW-1185">Reference proteome</keyword>
<feature type="region of interest" description="Disordered" evidence="1">
    <location>
        <begin position="98"/>
        <end position="165"/>
    </location>
</feature>
<sequence>MRQQDQQIQDEQRTDRTAVKVDDRDRADDPERADTNDRTDNLDLENARNHTDDLVRDDGNRTDDPNRVDHLDRVEYHEPAPLPTTFGAPTVGGAVAASALASGDRTEEPDPREESTVAPDNGVGDGQVNDAVTRVSPTGTSDRSSAGPGTGTVTPLPGEGDGIGSLLDTETTERLRERWRGMQLRFVDDPPGALDEARELVDEAVRSFTTALTEQRTRLDDDGGTGSAGSGETEHIRLAIRRYRDFLDRLLDR</sequence>
<comment type="caution">
    <text evidence="2">The sequence shown here is derived from an EMBL/GenBank/DDBJ whole genome shotgun (WGS) entry which is preliminary data.</text>
</comment>
<dbReference type="EMBL" id="RBKT01000001">
    <property type="protein sequence ID" value="RKR88017.1"/>
    <property type="molecule type" value="Genomic_DNA"/>
</dbReference>